<keyword evidence="1" id="KW-0812">Transmembrane</keyword>
<sequence>MSLKPGTLIPTAILQQAQQPTSQIIRFIRSPTLPLWPSPHVLLFLLIPMVVHVVVAFVHLVTIVHFIVDVPSMSLLAEDLCNSSCKVHIVAVDMRSESNHGLLHFRLESDVVGVLSSKPVSTEWANSLNCIP</sequence>
<accession>A0A4S8M174</accession>
<name>A0A4S8M174_DENBC</name>
<keyword evidence="1" id="KW-0472">Membrane</keyword>
<evidence type="ECO:0000313" key="3">
    <source>
        <dbReference type="Proteomes" id="UP000297245"/>
    </source>
</evidence>
<keyword evidence="3" id="KW-1185">Reference proteome</keyword>
<proteinExistence type="predicted"/>
<dbReference type="EMBL" id="ML179191">
    <property type="protein sequence ID" value="THU95824.1"/>
    <property type="molecule type" value="Genomic_DNA"/>
</dbReference>
<dbReference type="Proteomes" id="UP000297245">
    <property type="component" value="Unassembled WGS sequence"/>
</dbReference>
<evidence type="ECO:0000256" key="1">
    <source>
        <dbReference type="SAM" id="Phobius"/>
    </source>
</evidence>
<protein>
    <submittedName>
        <fullName evidence="2">Uncharacterized protein</fullName>
    </submittedName>
</protein>
<gene>
    <name evidence="2" type="ORF">K435DRAFT_859175</name>
</gene>
<organism evidence="2 3">
    <name type="scientific">Dendrothele bispora (strain CBS 962.96)</name>
    <dbReference type="NCBI Taxonomy" id="1314807"/>
    <lineage>
        <taxon>Eukaryota</taxon>
        <taxon>Fungi</taxon>
        <taxon>Dikarya</taxon>
        <taxon>Basidiomycota</taxon>
        <taxon>Agaricomycotina</taxon>
        <taxon>Agaricomycetes</taxon>
        <taxon>Agaricomycetidae</taxon>
        <taxon>Agaricales</taxon>
        <taxon>Agaricales incertae sedis</taxon>
        <taxon>Dendrothele</taxon>
    </lineage>
</organism>
<evidence type="ECO:0000313" key="2">
    <source>
        <dbReference type="EMBL" id="THU95824.1"/>
    </source>
</evidence>
<keyword evidence="1" id="KW-1133">Transmembrane helix</keyword>
<feature type="transmembrane region" description="Helical" evidence="1">
    <location>
        <begin position="41"/>
        <end position="68"/>
    </location>
</feature>
<reference evidence="2 3" key="1">
    <citation type="journal article" date="2019" name="Nat. Ecol. Evol.">
        <title>Megaphylogeny resolves global patterns of mushroom evolution.</title>
        <authorList>
            <person name="Varga T."/>
            <person name="Krizsan K."/>
            <person name="Foldi C."/>
            <person name="Dima B."/>
            <person name="Sanchez-Garcia M."/>
            <person name="Sanchez-Ramirez S."/>
            <person name="Szollosi G.J."/>
            <person name="Szarkandi J.G."/>
            <person name="Papp V."/>
            <person name="Albert L."/>
            <person name="Andreopoulos W."/>
            <person name="Angelini C."/>
            <person name="Antonin V."/>
            <person name="Barry K.W."/>
            <person name="Bougher N.L."/>
            <person name="Buchanan P."/>
            <person name="Buyck B."/>
            <person name="Bense V."/>
            <person name="Catcheside P."/>
            <person name="Chovatia M."/>
            <person name="Cooper J."/>
            <person name="Damon W."/>
            <person name="Desjardin D."/>
            <person name="Finy P."/>
            <person name="Geml J."/>
            <person name="Haridas S."/>
            <person name="Hughes K."/>
            <person name="Justo A."/>
            <person name="Karasinski D."/>
            <person name="Kautmanova I."/>
            <person name="Kiss B."/>
            <person name="Kocsube S."/>
            <person name="Kotiranta H."/>
            <person name="LaButti K.M."/>
            <person name="Lechner B.E."/>
            <person name="Liimatainen K."/>
            <person name="Lipzen A."/>
            <person name="Lukacs Z."/>
            <person name="Mihaltcheva S."/>
            <person name="Morgado L.N."/>
            <person name="Niskanen T."/>
            <person name="Noordeloos M.E."/>
            <person name="Ohm R.A."/>
            <person name="Ortiz-Santana B."/>
            <person name="Ovrebo C."/>
            <person name="Racz N."/>
            <person name="Riley R."/>
            <person name="Savchenko A."/>
            <person name="Shiryaev A."/>
            <person name="Soop K."/>
            <person name="Spirin V."/>
            <person name="Szebenyi C."/>
            <person name="Tomsovsky M."/>
            <person name="Tulloss R.E."/>
            <person name="Uehling J."/>
            <person name="Grigoriev I.V."/>
            <person name="Vagvolgyi C."/>
            <person name="Papp T."/>
            <person name="Martin F.M."/>
            <person name="Miettinen O."/>
            <person name="Hibbett D.S."/>
            <person name="Nagy L.G."/>
        </authorList>
    </citation>
    <scope>NUCLEOTIDE SEQUENCE [LARGE SCALE GENOMIC DNA]</scope>
    <source>
        <strain evidence="2 3">CBS 962.96</strain>
    </source>
</reference>
<dbReference type="AlphaFoldDB" id="A0A4S8M174"/>